<protein>
    <recommendedName>
        <fullName evidence="3">Retrotransposon gag domain-containing protein</fullName>
    </recommendedName>
</protein>
<dbReference type="PANTHER" id="PTHR15503">
    <property type="entry name" value="LDOC1 RELATED"/>
    <property type="match status" value="1"/>
</dbReference>
<organism evidence="4">
    <name type="scientific">Nothobranchius rachovii</name>
    <name type="common">bluefin notho</name>
    <dbReference type="NCBI Taxonomy" id="451742"/>
    <lineage>
        <taxon>Eukaryota</taxon>
        <taxon>Metazoa</taxon>
        <taxon>Chordata</taxon>
        <taxon>Craniata</taxon>
        <taxon>Vertebrata</taxon>
        <taxon>Euteleostomi</taxon>
        <taxon>Actinopterygii</taxon>
        <taxon>Neopterygii</taxon>
        <taxon>Teleostei</taxon>
        <taxon>Neoteleostei</taxon>
        <taxon>Acanthomorphata</taxon>
        <taxon>Ovalentaria</taxon>
        <taxon>Atherinomorphae</taxon>
        <taxon>Cyprinodontiformes</taxon>
        <taxon>Nothobranchiidae</taxon>
        <taxon>Nothobranchius</taxon>
    </lineage>
</organism>
<dbReference type="EMBL" id="HAEH01017723">
    <property type="protein sequence ID" value="SBS06570.1"/>
    <property type="molecule type" value="Transcribed_RNA"/>
</dbReference>
<feature type="non-terminal residue" evidence="4">
    <location>
        <position position="642"/>
    </location>
</feature>
<dbReference type="PANTHER" id="PTHR15503:SF22">
    <property type="entry name" value="TRANSPOSON TY3-I GAG POLYPROTEIN"/>
    <property type="match status" value="1"/>
</dbReference>
<evidence type="ECO:0000259" key="3">
    <source>
        <dbReference type="Pfam" id="PF03732"/>
    </source>
</evidence>
<feature type="domain" description="Retrotransposon gag" evidence="3">
    <location>
        <begin position="265"/>
        <end position="356"/>
    </location>
</feature>
<sequence>MGAGALALLSLRRKKRRCCDFLASAMVLFVQERSSVMCTPRNLVLLTLSTDTPLMVRVSRTPPADRIPLIPATNVAADVITPTLLKEVPAFHSSLSHCSHQTLDRVSWLTSPLTYLPTTSGDNHAGCFLHSASGQQKLSVTLRSPNEPDRMTEPRVDPAEFARLRVEMAQQRATSEQHTAELNQLRALADRQATKIESLTELVLQLTTAQQRQTAAVHDRMEPRLSLPEKWDGTRGSPEGMLATLAMTFECQPARYPTSCSRVALLTSLLTGRAGEWAAALYNQKSPACNDYETFVKEMKKTFVHPSSEVSDETRLLQLRQGSQTAAQYTSRFRTTAARLRWDDAALKAVYLEGLSPRIREGMIGHEVPTSLDLAVDLALQLDRCILNRPSTPSASVHTRTSPRRPAHQPTEEPMQLGHLPPEERTRRYQEGRCAYFTRLKIPLTALDRPIPVTSVDGRPIMPYPLTHRTQGLHMTIDQHRETLHFLVIQAPATPLILGHSWFCRHEPHISWSTSKVLTWGAGCHNHRDSPAPRTGAAPPTDVDLALIPPQYHDLAQVFAKEPTTRLPPHRPYDLEIRLQPGTTPPRGRLFSLSPAETRAMDNYITDALQKGFIRPSTSPGAAGFFFVKKKEGDLRPCIDYR</sequence>
<reference evidence="4" key="2">
    <citation type="submission" date="2016-06" db="EMBL/GenBank/DDBJ databases">
        <title>The genome of a short-lived fish provides insights into sex chromosome evolution and the genetic control of aging.</title>
        <authorList>
            <person name="Reichwald K."/>
            <person name="Felder M."/>
            <person name="Petzold A."/>
            <person name="Koch P."/>
            <person name="Groth M."/>
            <person name="Platzer M."/>
        </authorList>
    </citation>
    <scope>NUCLEOTIDE SEQUENCE</scope>
    <source>
        <tissue evidence="4">Brain</tissue>
    </source>
</reference>
<dbReference type="SUPFAM" id="SSF56672">
    <property type="entry name" value="DNA/RNA polymerases"/>
    <property type="match status" value="1"/>
</dbReference>
<dbReference type="InterPro" id="IPR005162">
    <property type="entry name" value="Retrotrans_gag_dom"/>
</dbReference>
<dbReference type="AlphaFoldDB" id="A0A1A8RKD0"/>
<evidence type="ECO:0000256" key="2">
    <source>
        <dbReference type="SAM" id="MobiDB-lite"/>
    </source>
</evidence>
<evidence type="ECO:0000313" key="4">
    <source>
        <dbReference type="EMBL" id="SBS06570.1"/>
    </source>
</evidence>
<dbReference type="Pfam" id="PF03732">
    <property type="entry name" value="Retrotrans_gag"/>
    <property type="match status" value="1"/>
</dbReference>
<feature type="coiled-coil region" evidence="1">
    <location>
        <begin position="168"/>
        <end position="202"/>
    </location>
</feature>
<accession>A0A1A8RKD0</accession>
<dbReference type="InterPro" id="IPR043502">
    <property type="entry name" value="DNA/RNA_pol_sf"/>
</dbReference>
<name>A0A1A8RKD0_9TELE</name>
<dbReference type="InterPro" id="IPR032567">
    <property type="entry name" value="RTL1-rel"/>
</dbReference>
<reference evidence="4" key="1">
    <citation type="submission" date="2016-05" db="EMBL/GenBank/DDBJ databases">
        <authorList>
            <person name="Lavstsen T."/>
            <person name="Jespersen J.S."/>
        </authorList>
    </citation>
    <scope>NUCLEOTIDE SEQUENCE</scope>
    <source>
        <tissue evidence="4">Brain</tissue>
    </source>
</reference>
<keyword evidence="1" id="KW-0175">Coiled coil</keyword>
<evidence type="ECO:0000256" key="1">
    <source>
        <dbReference type="SAM" id="Coils"/>
    </source>
</evidence>
<gene>
    <name evidence="4" type="primary">CU459095.1</name>
</gene>
<feature type="region of interest" description="Disordered" evidence="2">
    <location>
        <begin position="391"/>
        <end position="419"/>
    </location>
</feature>
<feature type="compositionally biased region" description="Polar residues" evidence="2">
    <location>
        <begin position="391"/>
        <end position="400"/>
    </location>
</feature>
<proteinExistence type="predicted"/>
<dbReference type="CDD" id="cd07177">
    <property type="entry name" value="terB_like"/>
    <property type="match status" value="1"/>
</dbReference>
<dbReference type="CDD" id="cd00303">
    <property type="entry name" value="retropepsin_like"/>
    <property type="match status" value="1"/>
</dbReference>
<dbReference type="Gene3D" id="3.10.10.10">
    <property type="entry name" value="HIV Type 1 Reverse Transcriptase, subunit A, domain 1"/>
    <property type="match status" value="1"/>
</dbReference>